<dbReference type="Gene3D" id="3.40.50.720">
    <property type="entry name" value="NAD(P)-binding Rossmann-like Domain"/>
    <property type="match status" value="1"/>
</dbReference>
<dbReference type="PANTHER" id="PTHR43490:SF98">
    <property type="entry name" value="OS02G0640600 PROTEIN"/>
    <property type="match status" value="1"/>
</dbReference>
<dbReference type="SUPFAM" id="SSF51735">
    <property type="entry name" value="NAD(P)-binding Rossmann-fold domains"/>
    <property type="match status" value="1"/>
</dbReference>
<dbReference type="Pfam" id="PF00106">
    <property type="entry name" value="adh_short"/>
    <property type="match status" value="1"/>
</dbReference>
<comment type="similarity">
    <text evidence="1 4">Belongs to the short-chain dehydrogenases/reductases (SDR) family.</text>
</comment>
<sequence length="256" mass="28005">MAEATKRYAIVTGANKGVGFGVVKQLASKGVMTVLTARDEKRGLEAVEKLKECGLSDLVVFHQLDVTNPASIASLADFVKTQFGKLDILVNNAAVIGSILNPEAFRAVPSKKLEEVDWNEVSTPNYELSEECLKTNYYGTKRVTQALLPLLELSDSPRLVIVSSSIVKLLYFPDGWPKEVLSDAESLTEERIEILAKKYPSFCINCVCPGYVKTDINCNSGILTIEEGAESVVRLGLLPNGSPTGQFFIRKELTPF</sequence>
<dbReference type="GO" id="GO:0016020">
    <property type="term" value="C:membrane"/>
    <property type="evidence" value="ECO:0007669"/>
    <property type="project" value="TreeGrafter"/>
</dbReference>
<evidence type="ECO:0000256" key="2">
    <source>
        <dbReference type="ARBA" id="ARBA00022857"/>
    </source>
</evidence>
<evidence type="ECO:0000313" key="6">
    <source>
        <dbReference type="Proteomes" id="UP001457282"/>
    </source>
</evidence>
<evidence type="ECO:0000256" key="1">
    <source>
        <dbReference type="ARBA" id="ARBA00006484"/>
    </source>
</evidence>
<protein>
    <recommendedName>
        <fullName evidence="4">Short-chain dehydrogenase/reductase</fullName>
        <ecNumber evidence="4">1.1.1.-</ecNumber>
    </recommendedName>
</protein>
<comment type="caution">
    <text evidence="5">The sequence shown here is derived from an EMBL/GenBank/DDBJ whole genome shotgun (WGS) entry which is preliminary data.</text>
</comment>
<dbReference type="EC" id="1.1.1.-" evidence="4"/>
<dbReference type="InterPro" id="IPR045313">
    <property type="entry name" value="CBR1-like"/>
</dbReference>
<reference evidence="5 6" key="1">
    <citation type="journal article" date="2023" name="G3 (Bethesda)">
        <title>A chromosome-length genome assembly and annotation of blackberry (Rubus argutus, cv. 'Hillquist').</title>
        <authorList>
            <person name="Bruna T."/>
            <person name="Aryal R."/>
            <person name="Dudchenko O."/>
            <person name="Sargent D.J."/>
            <person name="Mead D."/>
            <person name="Buti M."/>
            <person name="Cavallini A."/>
            <person name="Hytonen T."/>
            <person name="Andres J."/>
            <person name="Pham M."/>
            <person name="Weisz D."/>
            <person name="Mascagni F."/>
            <person name="Usai G."/>
            <person name="Natali L."/>
            <person name="Bassil N."/>
            <person name="Fernandez G.E."/>
            <person name="Lomsadze A."/>
            <person name="Armour M."/>
            <person name="Olukolu B."/>
            <person name="Poorten T."/>
            <person name="Britton C."/>
            <person name="Davik J."/>
            <person name="Ashrafi H."/>
            <person name="Aiden E.L."/>
            <person name="Borodovsky M."/>
            <person name="Worthington M."/>
        </authorList>
    </citation>
    <scope>NUCLEOTIDE SEQUENCE [LARGE SCALE GENOMIC DNA]</scope>
    <source>
        <strain evidence="5">PI 553951</strain>
    </source>
</reference>
<evidence type="ECO:0000313" key="5">
    <source>
        <dbReference type="EMBL" id="KAK9901457.1"/>
    </source>
</evidence>
<gene>
    <name evidence="5" type="ORF">M0R45_002088</name>
</gene>
<dbReference type="PANTHER" id="PTHR43490">
    <property type="entry name" value="(+)-NEOMENTHOL DEHYDROGENASE"/>
    <property type="match status" value="1"/>
</dbReference>
<keyword evidence="6" id="KW-1185">Reference proteome</keyword>
<dbReference type="Proteomes" id="UP001457282">
    <property type="component" value="Unassembled WGS sequence"/>
</dbReference>
<keyword evidence="3 4" id="KW-0560">Oxidoreductase</keyword>
<organism evidence="5 6">
    <name type="scientific">Rubus argutus</name>
    <name type="common">Southern blackberry</name>
    <dbReference type="NCBI Taxonomy" id="59490"/>
    <lineage>
        <taxon>Eukaryota</taxon>
        <taxon>Viridiplantae</taxon>
        <taxon>Streptophyta</taxon>
        <taxon>Embryophyta</taxon>
        <taxon>Tracheophyta</taxon>
        <taxon>Spermatophyta</taxon>
        <taxon>Magnoliopsida</taxon>
        <taxon>eudicotyledons</taxon>
        <taxon>Gunneridae</taxon>
        <taxon>Pentapetalae</taxon>
        <taxon>rosids</taxon>
        <taxon>fabids</taxon>
        <taxon>Rosales</taxon>
        <taxon>Rosaceae</taxon>
        <taxon>Rosoideae</taxon>
        <taxon>Rosoideae incertae sedis</taxon>
        <taxon>Rubus</taxon>
    </lineage>
</organism>
<dbReference type="EMBL" id="JBEDUW010000304">
    <property type="protein sequence ID" value="KAK9901457.1"/>
    <property type="molecule type" value="Genomic_DNA"/>
</dbReference>
<dbReference type="InterPro" id="IPR036291">
    <property type="entry name" value="NAD(P)-bd_dom_sf"/>
</dbReference>
<dbReference type="InterPro" id="IPR002347">
    <property type="entry name" value="SDR_fam"/>
</dbReference>
<evidence type="ECO:0000256" key="3">
    <source>
        <dbReference type="ARBA" id="ARBA00023002"/>
    </source>
</evidence>
<proteinExistence type="inferred from homology"/>
<keyword evidence="2 4" id="KW-0521">NADP</keyword>
<dbReference type="GO" id="GO:0016616">
    <property type="term" value="F:oxidoreductase activity, acting on the CH-OH group of donors, NAD or NADP as acceptor"/>
    <property type="evidence" value="ECO:0007669"/>
    <property type="project" value="InterPro"/>
</dbReference>
<accession>A0AAW1VHB6</accession>
<dbReference type="AlphaFoldDB" id="A0AAW1VHB6"/>
<dbReference type="CDD" id="cd05324">
    <property type="entry name" value="carb_red_PTCR-like_SDR_c"/>
    <property type="match status" value="1"/>
</dbReference>
<evidence type="ECO:0000256" key="4">
    <source>
        <dbReference type="RuleBase" id="RU369024"/>
    </source>
</evidence>
<name>A0AAW1VHB6_RUBAR</name>
<dbReference type="PRINTS" id="PR00081">
    <property type="entry name" value="GDHRDH"/>
</dbReference>